<feature type="domain" description="HTH myb-type" evidence="9">
    <location>
        <begin position="32"/>
        <end position="86"/>
    </location>
</feature>
<keyword evidence="6" id="KW-0539">Nucleus</keyword>
<dbReference type="Proteomes" id="UP000636800">
    <property type="component" value="Chromosome 5"/>
</dbReference>
<evidence type="ECO:0000256" key="2">
    <source>
        <dbReference type="ARBA" id="ARBA00022737"/>
    </source>
</evidence>
<dbReference type="EMBL" id="JADCNL010000005">
    <property type="protein sequence ID" value="KAG0481589.1"/>
    <property type="molecule type" value="Genomic_DNA"/>
</dbReference>
<keyword evidence="11" id="KW-1185">Reference proteome</keyword>
<evidence type="ECO:0000256" key="7">
    <source>
        <dbReference type="SAM" id="MobiDB-lite"/>
    </source>
</evidence>
<evidence type="ECO:0000256" key="5">
    <source>
        <dbReference type="ARBA" id="ARBA00023163"/>
    </source>
</evidence>
<dbReference type="PROSITE" id="PS50090">
    <property type="entry name" value="MYB_LIKE"/>
    <property type="match status" value="1"/>
</dbReference>
<feature type="domain" description="Myb-like" evidence="8">
    <location>
        <begin position="30"/>
        <end position="82"/>
    </location>
</feature>
<gene>
    <name evidence="10" type="ORF">HPP92_012447</name>
</gene>
<dbReference type="SMART" id="SM00717">
    <property type="entry name" value="SANT"/>
    <property type="match status" value="1"/>
</dbReference>
<keyword evidence="2" id="KW-0677">Repeat</keyword>
<keyword evidence="3" id="KW-0805">Transcription regulation</keyword>
<dbReference type="Pfam" id="PF00249">
    <property type="entry name" value="Myb_DNA-binding"/>
    <property type="match status" value="1"/>
</dbReference>
<dbReference type="GO" id="GO:0003677">
    <property type="term" value="F:DNA binding"/>
    <property type="evidence" value="ECO:0007669"/>
    <property type="project" value="UniProtKB-KW"/>
</dbReference>
<protein>
    <submittedName>
        <fullName evidence="10">Uncharacterized protein</fullName>
    </submittedName>
</protein>
<evidence type="ECO:0000256" key="3">
    <source>
        <dbReference type="ARBA" id="ARBA00023015"/>
    </source>
</evidence>
<evidence type="ECO:0000256" key="1">
    <source>
        <dbReference type="ARBA" id="ARBA00004123"/>
    </source>
</evidence>
<dbReference type="PROSITE" id="PS51294">
    <property type="entry name" value="HTH_MYB"/>
    <property type="match status" value="1"/>
</dbReference>
<accession>A0A835R3P8</accession>
<reference evidence="10 11" key="1">
    <citation type="journal article" date="2020" name="Nat. Food">
        <title>A phased Vanilla planifolia genome enables genetic improvement of flavour and production.</title>
        <authorList>
            <person name="Hasing T."/>
            <person name="Tang H."/>
            <person name="Brym M."/>
            <person name="Khazi F."/>
            <person name="Huang T."/>
            <person name="Chambers A.H."/>
        </authorList>
    </citation>
    <scope>NUCLEOTIDE SEQUENCE [LARGE SCALE GENOMIC DNA]</scope>
    <source>
        <tissue evidence="10">Leaf</tissue>
    </source>
</reference>
<comment type="caution">
    <text evidence="10">The sequence shown here is derived from an EMBL/GenBank/DDBJ whole genome shotgun (WGS) entry which is preliminary data.</text>
</comment>
<evidence type="ECO:0000313" key="11">
    <source>
        <dbReference type="Proteomes" id="UP000636800"/>
    </source>
</evidence>
<comment type="subcellular location">
    <subcellularLocation>
        <location evidence="1">Nucleus</location>
    </subcellularLocation>
</comment>
<evidence type="ECO:0000313" key="10">
    <source>
        <dbReference type="EMBL" id="KAG0481589.1"/>
    </source>
</evidence>
<evidence type="ECO:0000259" key="8">
    <source>
        <dbReference type="PROSITE" id="PS50090"/>
    </source>
</evidence>
<dbReference type="InterPro" id="IPR017930">
    <property type="entry name" value="Myb_dom"/>
</dbReference>
<dbReference type="AlphaFoldDB" id="A0A835R3P8"/>
<feature type="compositionally biased region" description="Low complexity" evidence="7">
    <location>
        <begin position="9"/>
        <end position="18"/>
    </location>
</feature>
<dbReference type="PANTHER" id="PTHR47995:SF18">
    <property type="entry name" value="TRANSCRIPTION FACTOR MYB65"/>
    <property type="match status" value="1"/>
</dbReference>
<dbReference type="PANTHER" id="PTHR47995">
    <property type="entry name" value="TRANSCRIPTION FACTOR MYB33-RELATED"/>
    <property type="match status" value="1"/>
</dbReference>
<dbReference type="CDD" id="cd00167">
    <property type="entry name" value="SANT"/>
    <property type="match status" value="1"/>
</dbReference>
<proteinExistence type="predicted"/>
<evidence type="ECO:0000259" key="9">
    <source>
        <dbReference type="PROSITE" id="PS51294"/>
    </source>
</evidence>
<dbReference type="SUPFAM" id="SSF46689">
    <property type="entry name" value="Homeodomain-like"/>
    <property type="match status" value="1"/>
</dbReference>
<dbReference type="GO" id="GO:0005634">
    <property type="term" value="C:nucleus"/>
    <property type="evidence" value="ECO:0007669"/>
    <property type="project" value="UniProtKB-SubCell"/>
</dbReference>
<evidence type="ECO:0000256" key="4">
    <source>
        <dbReference type="ARBA" id="ARBA00023125"/>
    </source>
</evidence>
<name>A0A835R3P8_VANPL</name>
<feature type="region of interest" description="Disordered" evidence="7">
    <location>
        <begin position="1"/>
        <end position="22"/>
    </location>
</feature>
<keyword evidence="4" id="KW-0238">DNA-binding</keyword>
<sequence>MEKKRILNSKDNSSSIQSSREDRSLLITTEGELRRGTWSDAEDRKLAECIDKHGPKNWKLVAQTSGLRKCSKSCQMRWMSHLQSNVKKRSFSEDEERIIFTLHKLLATNGLKLPGL</sequence>
<evidence type="ECO:0000256" key="6">
    <source>
        <dbReference type="ARBA" id="ARBA00023242"/>
    </source>
</evidence>
<dbReference type="InterPro" id="IPR009057">
    <property type="entry name" value="Homeodomain-like_sf"/>
</dbReference>
<dbReference type="InterPro" id="IPR001005">
    <property type="entry name" value="SANT/Myb"/>
</dbReference>
<organism evidence="10 11">
    <name type="scientific">Vanilla planifolia</name>
    <name type="common">Vanilla</name>
    <dbReference type="NCBI Taxonomy" id="51239"/>
    <lineage>
        <taxon>Eukaryota</taxon>
        <taxon>Viridiplantae</taxon>
        <taxon>Streptophyta</taxon>
        <taxon>Embryophyta</taxon>
        <taxon>Tracheophyta</taxon>
        <taxon>Spermatophyta</taxon>
        <taxon>Magnoliopsida</taxon>
        <taxon>Liliopsida</taxon>
        <taxon>Asparagales</taxon>
        <taxon>Orchidaceae</taxon>
        <taxon>Vanilloideae</taxon>
        <taxon>Vanilleae</taxon>
        <taxon>Vanilla</taxon>
    </lineage>
</organism>
<dbReference type="Gene3D" id="1.10.10.60">
    <property type="entry name" value="Homeodomain-like"/>
    <property type="match status" value="1"/>
</dbReference>
<keyword evidence="5" id="KW-0804">Transcription</keyword>